<dbReference type="Pfam" id="PF10861">
    <property type="entry name" value="DUF2784"/>
    <property type="match status" value="1"/>
</dbReference>
<dbReference type="Proteomes" id="UP001601444">
    <property type="component" value="Unassembled WGS sequence"/>
</dbReference>
<gene>
    <name evidence="2" type="ORF">ACFYTF_12470</name>
</gene>
<feature type="transmembrane region" description="Helical" evidence="1">
    <location>
        <begin position="92"/>
        <end position="111"/>
    </location>
</feature>
<proteinExistence type="predicted"/>
<keyword evidence="1" id="KW-1133">Transmembrane helix</keyword>
<keyword evidence="1" id="KW-0472">Membrane</keyword>
<keyword evidence="1" id="KW-0812">Transmembrane</keyword>
<keyword evidence="3" id="KW-1185">Reference proteome</keyword>
<name>A0ABW6PML2_9NOCA</name>
<reference evidence="2 3" key="1">
    <citation type="submission" date="2024-10" db="EMBL/GenBank/DDBJ databases">
        <title>The Natural Products Discovery Center: Release of the First 8490 Sequenced Strains for Exploring Actinobacteria Biosynthetic Diversity.</title>
        <authorList>
            <person name="Kalkreuter E."/>
            <person name="Kautsar S.A."/>
            <person name="Yang D."/>
            <person name="Bader C.D."/>
            <person name="Teijaro C.N."/>
            <person name="Fluegel L."/>
            <person name="Davis C.M."/>
            <person name="Simpson J.R."/>
            <person name="Lauterbach L."/>
            <person name="Steele A.D."/>
            <person name="Gui C."/>
            <person name="Meng S."/>
            <person name="Li G."/>
            <person name="Viehrig K."/>
            <person name="Ye F."/>
            <person name="Su P."/>
            <person name="Kiefer A.F."/>
            <person name="Nichols A."/>
            <person name="Cepeda A.J."/>
            <person name="Yan W."/>
            <person name="Fan B."/>
            <person name="Jiang Y."/>
            <person name="Adhikari A."/>
            <person name="Zheng C.-J."/>
            <person name="Schuster L."/>
            <person name="Cowan T.M."/>
            <person name="Smanski M.J."/>
            <person name="Chevrette M.G."/>
            <person name="De Carvalho L.P.S."/>
            <person name="Shen B."/>
        </authorList>
    </citation>
    <scope>NUCLEOTIDE SEQUENCE [LARGE SCALE GENOMIC DNA]</scope>
    <source>
        <strain evidence="2 3">NPDC004045</strain>
    </source>
</reference>
<protein>
    <submittedName>
        <fullName evidence="2">DUF2784 domain-containing protein</fullName>
    </submittedName>
</protein>
<dbReference type="RefSeq" id="WP_043651397.1">
    <property type="nucleotide sequence ID" value="NZ_JBIAMX010000006.1"/>
</dbReference>
<feature type="transmembrane region" description="Helical" evidence="1">
    <location>
        <begin position="35"/>
        <end position="54"/>
    </location>
</feature>
<dbReference type="EMBL" id="JBIAMX010000006">
    <property type="protein sequence ID" value="MFF0543640.1"/>
    <property type="molecule type" value="Genomic_DNA"/>
</dbReference>
<feature type="transmembrane region" description="Helical" evidence="1">
    <location>
        <begin position="6"/>
        <end position="28"/>
    </location>
</feature>
<dbReference type="InterPro" id="IPR021218">
    <property type="entry name" value="DUF2784"/>
</dbReference>
<evidence type="ECO:0000313" key="3">
    <source>
        <dbReference type="Proteomes" id="UP001601444"/>
    </source>
</evidence>
<accession>A0ABW6PML2</accession>
<comment type="caution">
    <text evidence="2">The sequence shown here is derived from an EMBL/GenBank/DDBJ whole genome shotgun (WGS) entry which is preliminary data.</text>
</comment>
<evidence type="ECO:0000313" key="2">
    <source>
        <dbReference type="EMBL" id="MFF0543640.1"/>
    </source>
</evidence>
<organism evidence="2 3">
    <name type="scientific">Nocardia thailandica</name>
    <dbReference type="NCBI Taxonomy" id="257275"/>
    <lineage>
        <taxon>Bacteria</taxon>
        <taxon>Bacillati</taxon>
        <taxon>Actinomycetota</taxon>
        <taxon>Actinomycetes</taxon>
        <taxon>Mycobacteriales</taxon>
        <taxon>Nocardiaceae</taxon>
        <taxon>Nocardia</taxon>
    </lineage>
</organism>
<sequence length="123" mass="13395">MPYRVLADVVAVAHFAFIAYVVAGGFLAWRYPRTLIAHVLAVCWGFGTVLIGFVCPLTELENWARVRAGVAPLPPPGFIDHYLTGVLYPADAIGLVQLLTALTIAASWIGYARRRHLPLGVSH</sequence>
<evidence type="ECO:0000256" key="1">
    <source>
        <dbReference type="SAM" id="Phobius"/>
    </source>
</evidence>